<dbReference type="EMBL" id="RYYV01000001">
    <property type="protein sequence ID" value="RUL79718.1"/>
    <property type="molecule type" value="Genomic_DNA"/>
</dbReference>
<dbReference type="OrthoDB" id="5955644at2"/>
<feature type="chain" id="PRO_5018574908" description="DUF2884 family protein" evidence="1">
    <location>
        <begin position="22"/>
        <end position="170"/>
    </location>
</feature>
<sequence>MNHARTITLLALCALISACNSPDTNLANGGITLKDNIVTLHADGAPDAQIDADGTLLVDGKAVSVTTPQHGLLMLYVQQVMDVHQTGLAMGKVGAGMGMKSIKDSIDGKSKAEKNKDVESGGEQLKALGKKMCQDQADIKDVQDQLATQLPAFKPYAKIVTKSRADCEKD</sequence>
<dbReference type="Proteomes" id="UP000274358">
    <property type="component" value="Unassembled WGS sequence"/>
</dbReference>
<evidence type="ECO:0000313" key="3">
    <source>
        <dbReference type="Proteomes" id="UP000274358"/>
    </source>
</evidence>
<keyword evidence="3" id="KW-1185">Reference proteome</keyword>
<dbReference type="RefSeq" id="WP_126682771.1">
    <property type="nucleotide sequence ID" value="NZ_RYYV01000001.1"/>
</dbReference>
<dbReference type="PROSITE" id="PS51257">
    <property type="entry name" value="PROKAR_LIPOPROTEIN"/>
    <property type="match status" value="1"/>
</dbReference>
<keyword evidence="1" id="KW-0732">Signal</keyword>
<evidence type="ECO:0000313" key="2">
    <source>
        <dbReference type="EMBL" id="RUL79718.1"/>
    </source>
</evidence>
<dbReference type="AlphaFoldDB" id="A0A3S0WYI9"/>
<protein>
    <recommendedName>
        <fullName evidence="4">DUF2884 family protein</fullName>
    </recommendedName>
</protein>
<name>A0A3S0WYI9_9GAMM</name>
<organism evidence="2 3">
    <name type="scientific">Dyella choica</name>
    <dbReference type="NCBI Taxonomy" id="1927959"/>
    <lineage>
        <taxon>Bacteria</taxon>
        <taxon>Pseudomonadati</taxon>
        <taxon>Pseudomonadota</taxon>
        <taxon>Gammaproteobacteria</taxon>
        <taxon>Lysobacterales</taxon>
        <taxon>Rhodanobacteraceae</taxon>
        <taxon>Dyella</taxon>
    </lineage>
</organism>
<accession>A0A3S0WYI9</accession>
<proteinExistence type="predicted"/>
<evidence type="ECO:0008006" key="4">
    <source>
        <dbReference type="Google" id="ProtNLM"/>
    </source>
</evidence>
<evidence type="ECO:0000256" key="1">
    <source>
        <dbReference type="SAM" id="SignalP"/>
    </source>
</evidence>
<reference evidence="2 3" key="1">
    <citation type="submission" date="2018-12" db="EMBL/GenBank/DDBJ databases">
        <title>Dyella dinghuensis sp. nov. DHOA06 and Dyella choica sp. nov. 4M-K27, isolated from forest soil.</title>
        <authorList>
            <person name="Qiu L.-H."/>
            <person name="Gao Z.-H."/>
        </authorList>
    </citation>
    <scope>NUCLEOTIDE SEQUENCE [LARGE SCALE GENOMIC DNA]</scope>
    <source>
        <strain evidence="2 3">4M-K27</strain>
    </source>
</reference>
<feature type="signal peptide" evidence="1">
    <location>
        <begin position="1"/>
        <end position="21"/>
    </location>
</feature>
<gene>
    <name evidence="2" type="ORF">EKH80_00515</name>
</gene>
<comment type="caution">
    <text evidence="2">The sequence shown here is derived from an EMBL/GenBank/DDBJ whole genome shotgun (WGS) entry which is preliminary data.</text>
</comment>